<proteinExistence type="predicted"/>
<feature type="compositionally biased region" description="Basic and acidic residues" evidence="1">
    <location>
        <begin position="35"/>
        <end position="45"/>
    </location>
</feature>
<dbReference type="EMBL" id="HG675727">
    <property type="protein sequence ID" value="CDJ42607.1"/>
    <property type="molecule type" value="Genomic_DNA"/>
</dbReference>
<gene>
    <name evidence="2" type="ORF">ETH_00006885</name>
</gene>
<dbReference type="Proteomes" id="UP000030747">
    <property type="component" value="Unassembled WGS sequence"/>
</dbReference>
<accession>U6KWT9</accession>
<feature type="compositionally biased region" description="Polar residues" evidence="1">
    <location>
        <begin position="262"/>
        <end position="276"/>
    </location>
</feature>
<dbReference type="RefSeq" id="XP_013233357.1">
    <property type="nucleotide sequence ID" value="XM_013377903.1"/>
</dbReference>
<dbReference type="GeneID" id="25250579"/>
<feature type="region of interest" description="Disordered" evidence="1">
    <location>
        <begin position="1"/>
        <end position="154"/>
    </location>
</feature>
<organism evidence="2 3">
    <name type="scientific">Eimeria tenella</name>
    <name type="common">Coccidian parasite</name>
    <dbReference type="NCBI Taxonomy" id="5802"/>
    <lineage>
        <taxon>Eukaryota</taxon>
        <taxon>Sar</taxon>
        <taxon>Alveolata</taxon>
        <taxon>Apicomplexa</taxon>
        <taxon>Conoidasida</taxon>
        <taxon>Coccidia</taxon>
        <taxon>Eucoccidiorida</taxon>
        <taxon>Eimeriorina</taxon>
        <taxon>Eimeriidae</taxon>
        <taxon>Eimeria</taxon>
    </lineage>
</organism>
<evidence type="ECO:0000256" key="1">
    <source>
        <dbReference type="SAM" id="MobiDB-lite"/>
    </source>
</evidence>
<sequence length="288" mass="30014">MMPEVSQTKGSSVGQALLQQGYPDGNSFEAASASEKWKTPKDCRKQASKTSVSSGTLVHAQTGTPQSAVSTTYLPEAPIFTKTGSPAPSERRAEKKKRSKTSAGNMRGCAKPSALGRVHSEPVKAKNKNSAESAETISPSNAPGRTPGGLLHTKTTGTLMEAAAKKFAVDETDSMILGTSSLGSASAPVVQSVNIQSDDFSASLDPNTTSIIGTKRSLPVSTSVQVDGLALTGSKAGPLTESKGHGTSPKQLFSLASRDKLSQQSKNIANVRATQDSEPEYSLSDHHK</sequence>
<dbReference type="VEuPathDB" id="ToxoDB:ETH_00006885"/>
<feature type="compositionally biased region" description="Polar residues" evidence="1">
    <location>
        <begin position="48"/>
        <end position="73"/>
    </location>
</feature>
<dbReference type="OrthoDB" id="10414981at2759"/>
<dbReference type="AlphaFoldDB" id="U6KWT9"/>
<dbReference type="VEuPathDB" id="ToxoDB:ETH2_1218800"/>
<evidence type="ECO:0000313" key="2">
    <source>
        <dbReference type="EMBL" id="CDJ42607.1"/>
    </source>
</evidence>
<evidence type="ECO:0000313" key="3">
    <source>
        <dbReference type="Proteomes" id="UP000030747"/>
    </source>
</evidence>
<feature type="compositionally biased region" description="Polar residues" evidence="1">
    <location>
        <begin position="128"/>
        <end position="143"/>
    </location>
</feature>
<feature type="region of interest" description="Disordered" evidence="1">
    <location>
        <begin position="257"/>
        <end position="288"/>
    </location>
</feature>
<feature type="compositionally biased region" description="Polar residues" evidence="1">
    <location>
        <begin position="1"/>
        <end position="18"/>
    </location>
</feature>
<name>U6KWT9_EIMTE</name>
<reference evidence="2" key="1">
    <citation type="submission" date="2013-10" db="EMBL/GenBank/DDBJ databases">
        <title>Genomic analysis of the causative agents of coccidiosis in chickens.</title>
        <authorList>
            <person name="Reid A.J."/>
            <person name="Blake D."/>
            <person name="Billington K."/>
            <person name="Browne H."/>
            <person name="Dunn M."/>
            <person name="Hung S."/>
            <person name="Kawahara F."/>
            <person name="Miranda-Saavedra D."/>
            <person name="Mourier T."/>
            <person name="Nagra H."/>
            <person name="Otto T.D."/>
            <person name="Rawlings N."/>
            <person name="Sanchez A."/>
            <person name="Sanders M."/>
            <person name="Subramaniam C."/>
            <person name="Tay Y."/>
            <person name="Dear P."/>
            <person name="Doerig C."/>
            <person name="Gruber A."/>
            <person name="Parkinson J."/>
            <person name="Shirley M."/>
            <person name="Wan K.L."/>
            <person name="Berriman M."/>
            <person name="Tomley F."/>
            <person name="Pain A."/>
        </authorList>
    </citation>
    <scope>NUCLEOTIDE SEQUENCE [LARGE SCALE GENOMIC DNA]</scope>
    <source>
        <strain evidence="2">Houghton</strain>
    </source>
</reference>
<reference evidence="2" key="2">
    <citation type="submission" date="2013-10" db="EMBL/GenBank/DDBJ databases">
        <authorList>
            <person name="Aslett M."/>
        </authorList>
    </citation>
    <scope>NUCLEOTIDE SEQUENCE [LARGE SCALE GENOMIC DNA]</scope>
    <source>
        <strain evidence="2">Houghton</strain>
    </source>
</reference>
<protein>
    <submittedName>
        <fullName evidence="2">Uncharacterized protein</fullName>
    </submittedName>
</protein>
<keyword evidence="3" id="KW-1185">Reference proteome</keyword>